<sequence length="158" mass="18299">MYYDLAEEIKNVRKTKFINDFVMNNKEIASATFLRESPLQVSGNSYKTVGFRIDEEAKLQMVDKITNTEGYTVSKNIAHSDVDVNTLFNDYINGDAKLIVKALSPVIHDMIYDNFNKDNYKVKYLSTEFSLNNKSCSMIKSLENNKEMNLNREEYYGK</sequence>
<comment type="caution">
    <text evidence="1">The sequence shown here is derived from an EMBL/GenBank/DDBJ whole genome shotgun (WGS) entry which is preliminary data.</text>
</comment>
<protein>
    <submittedName>
        <fullName evidence="1">Uncharacterized protein</fullName>
    </submittedName>
</protein>
<dbReference type="Proteomes" id="UP000260758">
    <property type="component" value="Unassembled WGS sequence"/>
</dbReference>
<name>A0A3E4YM12_9FIRM</name>
<organism evidence="1 2">
    <name type="scientific">Agathobacter rectalis</name>
    <dbReference type="NCBI Taxonomy" id="39491"/>
    <lineage>
        <taxon>Bacteria</taxon>
        <taxon>Bacillati</taxon>
        <taxon>Bacillota</taxon>
        <taxon>Clostridia</taxon>
        <taxon>Lachnospirales</taxon>
        <taxon>Lachnospiraceae</taxon>
        <taxon>Agathobacter</taxon>
    </lineage>
</organism>
<dbReference type="AlphaFoldDB" id="A0A3E4YM12"/>
<dbReference type="RefSeq" id="WP_117718280.1">
    <property type="nucleotide sequence ID" value="NZ_CP143947.1"/>
</dbReference>
<accession>A0A3E4YM12</accession>
<dbReference type="EMBL" id="QSTP01000001">
    <property type="protein sequence ID" value="RGM75521.1"/>
    <property type="molecule type" value="Genomic_DNA"/>
</dbReference>
<evidence type="ECO:0000313" key="2">
    <source>
        <dbReference type="Proteomes" id="UP000260758"/>
    </source>
</evidence>
<evidence type="ECO:0000313" key="1">
    <source>
        <dbReference type="EMBL" id="RGM75521.1"/>
    </source>
</evidence>
<proteinExistence type="predicted"/>
<reference evidence="1 2" key="1">
    <citation type="submission" date="2018-08" db="EMBL/GenBank/DDBJ databases">
        <title>A genome reference for cultivated species of the human gut microbiota.</title>
        <authorList>
            <person name="Zou Y."/>
            <person name="Xue W."/>
            <person name="Luo G."/>
        </authorList>
    </citation>
    <scope>NUCLEOTIDE SEQUENCE [LARGE SCALE GENOMIC DNA]</scope>
    <source>
        <strain evidence="1 2">OM07-13</strain>
    </source>
</reference>
<gene>
    <name evidence="1" type="ORF">DXB99_03065</name>
</gene>